<protein>
    <submittedName>
        <fullName evidence="1">Uncharacterized protein</fullName>
    </submittedName>
</protein>
<evidence type="ECO:0000313" key="2">
    <source>
        <dbReference type="Proteomes" id="UP000317465"/>
    </source>
</evidence>
<dbReference type="Proteomes" id="UP000317465">
    <property type="component" value="Chromosome"/>
</dbReference>
<name>A0ACA8QZT0_9BACT</name>
<sequence>MIIRLYFRFDRSLLEKKYLTNEESLAKLDTMLNRPEVRDNLDSIVIIASASPEGMLERNIKLAEERARATRTYVYWKHPDIVRERVQICSIGEDWAGLAQRIADDDRCPHRARVLEIINSDVNSATKEWRLKQVGDGAAWRHIVNNHLRYLRAGATCIIVFQSVPHAPEPTVEPEPESEPGPVVEPDTEQMPAPQPVPESPAMEPTFVRQPLLAVKSNLLFDLALALNVELEVPMGKRWSVAGEWMFPWWQSDKSDLTMQLLAGHGEIRYWLGDRAKRDVMTGWHLGLYGGGGKFDFQVFNDDGSQGDFFDAGLSLGYAHRIGRSRSLRMEYTLGVGYLRSNYEAYDRVRDTKYGDIKVVRYPWETRRLNWIGPTRARISLVWLLHYRKKEVAK</sequence>
<reference evidence="1 2" key="1">
    <citation type="journal article" date="2020" name="Int. J. Syst. Evol. Microbiol.">
        <title>Alistipes communis sp. nov., Alistipes dispar sp. nov. and Alistipes onderdonkii subsp. vulgaris subsp. nov., isolated from human faeces, and creation of Alistipes onderdonkii subsp. onderdonkii subsp. nov.</title>
        <authorList>
            <person name="Sakamoto M."/>
            <person name="Ikeyama N."/>
            <person name="Ogata Y."/>
            <person name="Suda W."/>
            <person name="Iino T."/>
            <person name="Hattori M."/>
            <person name="Ohkuma M."/>
        </authorList>
    </citation>
    <scope>NUCLEOTIDE SEQUENCE [LARGE SCALE GENOMIC DNA]</scope>
    <source>
        <strain evidence="1 2">5CPYCFAH4</strain>
    </source>
</reference>
<evidence type="ECO:0000313" key="1">
    <source>
        <dbReference type="EMBL" id="BBL10223.1"/>
    </source>
</evidence>
<gene>
    <name evidence="1" type="ORF">A5CPYCFAH4_24470</name>
</gene>
<dbReference type="EMBL" id="AP019737">
    <property type="protein sequence ID" value="BBL10223.1"/>
    <property type="molecule type" value="Genomic_DNA"/>
</dbReference>
<organism evidence="1 2">
    <name type="scientific">Alistipes onderdonkii subsp. vulgaris</name>
    <dbReference type="NCBI Taxonomy" id="2585117"/>
    <lineage>
        <taxon>Bacteria</taxon>
        <taxon>Pseudomonadati</taxon>
        <taxon>Bacteroidota</taxon>
        <taxon>Bacteroidia</taxon>
        <taxon>Bacteroidales</taxon>
        <taxon>Rikenellaceae</taxon>
        <taxon>Alistipes</taxon>
    </lineage>
</organism>
<proteinExistence type="predicted"/>
<accession>A0ACA8QZT0</accession>
<keyword evidence="2" id="KW-1185">Reference proteome</keyword>